<dbReference type="SUPFAM" id="SSF56672">
    <property type="entry name" value="DNA/RNA polymerases"/>
    <property type="match status" value="1"/>
</dbReference>
<evidence type="ECO:0000256" key="4">
    <source>
        <dbReference type="ARBA" id="ARBA00022723"/>
    </source>
</evidence>
<sequence>RPSTHYKVYKIPKRSIGFRLIAQPTKKLKHIQKLIVDLLLNKVKVHKNATAYIKGKNISFNASIHKNSEYLLKLDLENFFNSIKPGMFFKELERQNIRLSNEDTAILEQFCFWNRSKRKNGALVLSVGAPSSPFISNVLMYTFDQELYEFCASKKIAYSRYADDMTFSTKEKNVLLSIHKHVDFLLIKYFSKNLRINDLKVVYSSKAHNRHVTGVTLTNDNEISIGRDKKRLISAMVYNFKNNSLGLDDTHTLQGLIGYAFSIEPDFIKRLQAKYGSTILEDINKNLLRT</sequence>
<keyword evidence="7" id="KW-0051">Antiviral defense</keyword>
<evidence type="ECO:0000256" key="6">
    <source>
        <dbReference type="ARBA" id="ARBA00022918"/>
    </source>
</evidence>
<dbReference type="NCBIfam" id="NF038233">
    <property type="entry name" value="retron_St85_RT"/>
    <property type="match status" value="1"/>
</dbReference>
<dbReference type="InterPro" id="IPR043502">
    <property type="entry name" value="DNA/RNA_pol_sf"/>
</dbReference>
<gene>
    <name evidence="11" type="ORF">GKC49_04955</name>
</gene>
<dbReference type="GO" id="GO:0051607">
    <property type="term" value="P:defense response to virus"/>
    <property type="evidence" value="ECO:0007669"/>
    <property type="project" value="UniProtKB-KW"/>
</dbReference>
<dbReference type="GO" id="GO:0003964">
    <property type="term" value="F:RNA-directed DNA polymerase activity"/>
    <property type="evidence" value="ECO:0007669"/>
    <property type="project" value="UniProtKB-KW"/>
</dbReference>
<dbReference type="PANTHER" id="PTHR34047">
    <property type="entry name" value="NUCLEAR INTRON MATURASE 1, MITOCHONDRIAL-RELATED"/>
    <property type="match status" value="1"/>
</dbReference>
<keyword evidence="2" id="KW-0808">Transferase</keyword>
<comment type="catalytic activity">
    <reaction evidence="9">
        <text>DNA(n) + a 2'-deoxyribonucleoside 5'-triphosphate = DNA(n+1) + diphosphate</text>
        <dbReference type="Rhea" id="RHEA:22508"/>
        <dbReference type="Rhea" id="RHEA-COMP:17339"/>
        <dbReference type="Rhea" id="RHEA-COMP:17340"/>
        <dbReference type="ChEBI" id="CHEBI:33019"/>
        <dbReference type="ChEBI" id="CHEBI:61560"/>
        <dbReference type="ChEBI" id="CHEBI:173112"/>
        <dbReference type="EC" id="2.7.7.49"/>
    </reaction>
</comment>
<dbReference type="InterPro" id="IPR000123">
    <property type="entry name" value="Reverse_transcriptase_msDNA"/>
</dbReference>
<evidence type="ECO:0000256" key="8">
    <source>
        <dbReference type="ARBA" id="ARBA00034120"/>
    </source>
</evidence>
<dbReference type="AlphaFoldDB" id="A0A7X2MK01"/>
<organism evidence="11 12">
    <name type="scientific">Enterobacter agglomerans</name>
    <name type="common">Erwinia herbicola</name>
    <name type="synonym">Pantoea agglomerans</name>
    <dbReference type="NCBI Taxonomy" id="549"/>
    <lineage>
        <taxon>Bacteria</taxon>
        <taxon>Pseudomonadati</taxon>
        <taxon>Pseudomonadota</taxon>
        <taxon>Gammaproteobacteria</taxon>
        <taxon>Enterobacterales</taxon>
        <taxon>Erwiniaceae</taxon>
        <taxon>Pantoea</taxon>
        <taxon>Pantoea agglomerans group</taxon>
    </lineage>
</organism>
<name>A0A7X2MK01_ENTAG</name>
<evidence type="ECO:0000313" key="11">
    <source>
        <dbReference type="EMBL" id="MSE14515.1"/>
    </source>
</evidence>
<evidence type="ECO:0000256" key="3">
    <source>
        <dbReference type="ARBA" id="ARBA00022695"/>
    </source>
</evidence>
<dbReference type="Pfam" id="PF00078">
    <property type="entry name" value="RVT_1"/>
    <property type="match status" value="1"/>
</dbReference>
<dbReference type="EMBL" id="WKLC01000127">
    <property type="protein sequence ID" value="MSE14515.1"/>
    <property type="molecule type" value="Genomic_DNA"/>
</dbReference>
<dbReference type="GO" id="GO:0046872">
    <property type="term" value="F:metal ion binding"/>
    <property type="evidence" value="ECO:0007669"/>
    <property type="project" value="UniProtKB-KW"/>
</dbReference>
<dbReference type="Proteomes" id="UP000461948">
    <property type="component" value="Unassembled WGS sequence"/>
</dbReference>
<evidence type="ECO:0000256" key="5">
    <source>
        <dbReference type="ARBA" id="ARBA00022842"/>
    </source>
</evidence>
<keyword evidence="5" id="KW-0460">Magnesium</keyword>
<comment type="similarity">
    <text evidence="8">Belongs to the bacterial reverse transcriptase family.</text>
</comment>
<evidence type="ECO:0000256" key="2">
    <source>
        <dbReference type="ARBA" id="ARBA00022679"/>
    </source>
</evidence>
<keyword evidence="4" id="KW-0479">Metal-binding</keyword>
<dbReference type="CDD" id="cd03487">
    <property type="entry name" value="RT_Bac_retron_II"/>
    <property type="match status" value="1"/>
</dbReference>
<dbReference type="PRINTS" id="PR00866">
    <property type="entry name" value="RNADNAPOLMS"/>
</dbReference>
<evidence type="ECO:0000256" key="9">
    <source>
        <dbReference type="ARBA" id="ARBA00048173"/>
    </source>
</evidence>
<dbReference type="EC" id="2.7.7.49" evidence="1"/>
<evidence type="ECO:0000259" key="10">
    <source>
        <dbReference type="PROSITE" id="PS50878"/>
    </source>
</evidence>
<evidence type="ECO:0000256" key="7">
    <source>
        <dbReference type="ARBA" id="ARBA00023118"/>
    </source>
</evidence>
<keyword evidence="6 11" id="KW-0695">RNA-directed DNA polymerase</keyword>
<evidence type="ECO:0000256" key="1">
    <source>
        <dbReference type="ARBA" id="ARBA00012493"/>
    </source>
</evidence>
<dbReference type="InterPro" id="IPR051083">
    <property type="entry name" value="GrpII_Intron_Splice-Mob/Def"/>
</dbReference>
<dbReference type="PANTHER" id="PTHR34047:SF7">
    <property type="entry name" value="RNA-DIRECTED DNA POLYMERASE"/>
    <property type="match status" value="1"/>
</dbReference>
<reference evidence="11 12" key="1">
    <citation type="submission" date="2019-11" db="EMBL/GenBank/DDBJ databases">
        <title>Draft Genome Sequence of Plant Growth-Promoting Rhizosphere-Associated Bacteria.</title>
        <authorList>
            <person name="Vasilyev I.Y."/>
            <person name="Radchenko V."/>
            <person name="Ilnitskaya E.V."/>
        </authorList>
    </citation>
    <scope>NUCLEOTIDE SEQUENCE [LARGE SCALE GENOMIC DNA]</scope>
    <source>
        <strain evidence="11 12">VRA_MhP_f</strain>
    </source>
</reference>
<feature type="non-terminal residue" evidence="11">
    <location>
        <position position="1"/>
    </location>
</feature>
<dbReference type="GO" id="GO:0003723">
    <property type="term" value="F:RNA binding"/>
    <property type="evidence" value="ECO:0007669"/>
    <property type="project" value="InterPro"/>
</dbReference>
<dbReference type="InterPro" id="IPR000477">
    <property type="entry name" value="RT_dom"/>
</dbReference>
<comment type="caution">
    <text evidence="11">The sequence shown here is derived from an EMBL/GenBank/DDBJ whole genome shotgun (WGS) entry which is preliminary data.</text>
</comment>
<dbReference type="PROSITE" id="PS50878">
    <property type="entry name" value="RT_POL"/>
    <property type="match status" value="1"/>
</dbReference>
<keyword evidence="3" id="KW-0548">Nucleotidyltransferase</keyword>
<protein>
    <recommendedName>
        <fullName evidence="1">RNA-directed DNA polymerase</fullName>
        <ecNumber evidence="1">2.7.7.49</ecNumber>
    </recommendedName>
</protein>
<accession>A0A7X2MK01</accession>
<evidence type="ECO:0000313" key="12">
    <source>
        <dbReference type="Proteomes" id="UP000461948"/>
    </source>
</evidence>
<feature type="domain" description="Reverse transcriptase" evidence="10">
    <location>
        <begin position="1"/>
        <end position="217"/>
    </location>
</feature>
<proteinExistence type="inferred from homology"/>